<dbReference type="Proteomes" id="UP000002008">
    <property type="component" value="Chromosome"/>
</dbReference>
<dbReference type="KEGG" id="cau:Caur_0288"/>
<dbReference type="RefSeq" id="WP_012256196.1">
    <property type="nucleotide sequence ID" value="NC_010175.1"/>
</dbReference>
<dbReference type="HOGENOM" id="CLU_541528_0_0_0"/>
<dbReference type="InterPro" id="IPR027417">
    <property type="entry name" value="P-loop_NTPase"/>
</dbReference>
<name>A9WCX1_CHLAA</name>
<dbReference type="InParanoid" id="A9WCX1"/>
<dbReference type="PATRIC" id="fig|324602.8.peg.335"/>
<dbReference type="STRING" id="324602.Caur_0288"/>
<keyword evidence="1" id="KW-0472">Membrane</keyword>
<sequence>MSNLTINRIGPEAQADSAWHDEDVEAARFAALDVRPAPARWRGRDALGVALAGLVALGGWLALVIVFWVAARITESAYPPAPGWVLFWQVLLGITASAPAWLGILAASVWVYERRIYARRANVIRDKLMNPVPAHLINQLTLPSYYALFERAAALEREVAPYRAYRGVESLSLSASAAKPSGEEARKALESVVTPAIERLDDWVTDVAAREAHILVSGKTASGKTTTGAALLARRIDAGDAICVIDPHHEPGKWWGIDAIGAGRDYAAIGAALDALDAEMTERYRRLADGEPPGQRLTVLIDEAPAIAAALERRWKALATRLGSEARKVGIALIILSQSPLVEDLMMNSVMRRNYTIIGLDMASIRVMLRDARNARDILATLEGRPYPALREVDGEFRICDRTGIHQVRPQRSPNVWRLPVCDEAASGPAQTDRRADAETIERLKAFIRAGITRDEARAQGVAFDNSDWTRARREVEAETELLNGLLVASPRDGLRATTEVQG</sequence>
<accession>A9WCX1</accession>
<gene>
    <name evidence="2" type="ordered locus">Caur_0288</name>
</gene>
<keyword evidence="3" id="KW-1185">Reference proteome</keyword>
<feature type="transmembrane region" description="Helical" evidence="1">
    <location>
        <begin position="90"/>
        <end position="112"/>
    </location>
</feature>
<keyword evidence="1" id="KW-0812">Transmembrane</keyword>
<dbReference type="AlphaFoldDB" id="A9WCX1"/>
<dbReference type="Gene3D" id="3.40.50.300">
    <property type="entry name" value="P-loop containing nucleotide triphosphate hydrolases"/>
    <property type="match status" value="1"/>
</dbReference>
<proteinExistence type="predicted"/>
<dbReference type="EnsemblBacteria" id="ABY33540">
    <property type="protein sequence ID" value="ABY33540"/>
    <property type="gene ID" value="Caur_0288"/>
</dbReference>
<organism evidence="2 3">
    <name type="scientific">Chloroflexus aurantiacus (strain ATCC 29366 / DSM 635 / J-10-fl)</name>
    <dbReference type="NCBI Taxonomy" id="324602"/>
    <lineage>
        <taxon>Bacteria</taxon>
        <taxon>Bacillati</taxon>
        <taxon>Chloroflexota</taxon>
        <taxon>Chloroflexia</taxon>
        <taxon>Chloroflexales</taxon>
        <taxon>Chloroflexineae</taxon>
        <taxon>Chloroflexaceae</taxon>
        <taxon>Chloroflexus</taxon>
    </lineage>
</organism>
<evidence type="ECO:0000256" key="1">
    <source>
        <dbReference type="SAM" id="Phobius"/>
    </source>
</evidence>
<dbReference type="EMBL" id="CP000909">
    <property type="protein sequence ID" value="ABY33540.1"/>
    <property type="molecule type" value="Genomic_DNA"/>
</dbReference>
<dbReference type="SUPFAM" id="SSF52540">
    <property type="entry name" value="P-loop containing nucleoside triphosphate hydrolases"/>
    <property type="match status" value="1"/>
</dbReference>
<dbReference type="CDD" id="cd01127">
    <property type="entry name" value="TrwB_TraG_TraD_VirD4"/>
    <property type="match status" value="1"/>
</dbReference>
<evidence type="ECO:0000313" key="2">
    <source>
        <dbReference type="EMBL" id="ABY33540.1"/>
    </source>
</evidence>
<reference evidence="3" key="1">
    <citation type="journal article" date="2011" name="BMC Genomics">
        <title>Complete genome sequence of the filamentous anoxygenic phototrophic bacterium Chloroflexus aurantiacus.</title>
        <authorList>
            <person name="Tang K.H."/>
            <person name="Barry K."/>
            <person name="Chertkov O."/>
            <person name="Dalin E."/>
            <person name="Han C.S."/>
            <person name="Hauser L.J."/>
            <person name="Honchak B.M."/>
            <person name="Karbach L.E."/>
            <person name="Land M.L."/>
            <person name="Lapidus A."/>
            <person name="Larimer F.W."/>
            <person name="Mikhailova N."/>
            <person name="Pitluck S."/>
            <person name="Pierson B.K."/>
            <person name="Blankenship R.E."/>
        </authorList>
    </citation>
    <scope>NUCLEOTIDE SEQUENCE [LARGE SCALE GENOMIC DNA]</scope>
    <source>
        <strain evidence="3">ATCC 29366 / DSM 635 / J-10-fl</strain>
    </source>
</reference>
<feature type="transmembrane region" description="Helical" evidence="1">
    <location>
        <begin position="46"/>
        <end position="70"/>
    </location>
</feature>
<keyword evidence="1" id="KW-1133">Transmembrane helix</keyword>
<evidence type="ECO:0000313" key="3">
    <source>
        <dbReference type="Proteomes" id="UP000002008"/>
    </source>
</evidence>
<protein>
    <recommendedName>
        <fullName evidence="4">FtsK domain-containing protein</fullName>
    </recommendedName>
</protein>
<evidence type="ECO:0008006" key="4">
    <source>
        <dbReference type="Google" id="ProtNLM"/>
    </source>
</evidence>